<keyword evidence="3" id="KW-1185">Reference proteome</keyword>
<feature type="compositionally biased region" description="Basic residues" evidence="1">
    <location>
        <begin position="129"/>
        <end position="148"/>
    </location>
</feature>
<sequence length="231" mass="26294">NTPWYEDLYRNEKTPAKTGQTSAQARHDPLTFINQSLSTKRACPAGTTSQQRAGECIPTRKRSRRRSTSGDSDLGTDTDTDTDTDTTNGEGHRHARSGKHASKRRRREYGRSKSRSKVDSQSSGDERRSKSRSRRKHKSRSGSKSKSRSKGERKDKNERKTSHRTNGHSHGYQQKADKAAALARMRQESALRVAEDRKRLRELVQADMPVQESTGYHSQFNPDLARQSKRR</sequence>
<feature type="compositionally biased region" description="Acidic residues" evidence="1">
    <location>
        <begin position="74"/>
        <end position="84"/>
    </location>
</feature>
<evidence type="ECO:0000313" key="3">
    <source>
        <dbReference type="Proteomes" id="UP000054560"/>
    </source>
</evidence>
<reference evidence="2 3" key="1">
    <citation type="submission" date="2011-02" db="EMBL/GenBank/DDBJ databases">
        <title>The Genome Sequence of Sphaeroforma arctica JP610.</title>
        <authorList>
            <consortium name="The Broad Institute Genome Sequencing Platform"/>
            <person name="Russ C."/>
            <person name="Cuomo C."/>
            <person name="Young S.K."/>
            <person name="Zeng Q."/>
            <person name="Gargeya S."/>
            <person name="Alvarado L."/>
            <person name="Berlin A."/>
            <person name="Chapman S.B."/>
            <person name="Chen Z."/>
            <person name="Freedman E."/>
            <person name="Gellesch M."/>
            <person name="Goldberg J."/>
            <person name="Griggs A."/>
            <person name="Gujja S."/>
            <person name="Heilman E."/>
            <person name="Heiman D."/>
            <person name="Howarth C."/>
            <person name="Mehta T."/>
            <person name="Neiman D."/>
            <person name="Pearson M."/>
            <person name="Roberts A."/>
            <person name="Saif S."/>
            <person name="Shea T."/>
            <person name="Shenoy N."/>
            <person name="Sisk P."/>
            <person name="Stolte C."/>
            <person name="Sykes S."/>
            <person name="White J."/>
            <person name="Yandava C."/>
            <person name="Burger G."/>
            <person name="Gray M.W."/>
            <person name="Holland P.W.H."/>
            <person name="King N."/>
            <person name="Lang F.B.F."/>
            <person name="Roger A.J."/>
            <person name="Ruiz-Trillo I."/>
            <person name="Haas B."/>
            <person name="Nusbaum C."/>
            <person name="Birren B."/>
        </authorList>
    </citation>
    <scope>NUCLEOTIDE SEQUENCE [LARGE SCALE GENOMIC DNA]</scope>
    <source>
        <strain evidence="2 3">JP610</strain>
    </source>
</reference>
<accession>A0A0L0FCQ1</accession>
<dbReference type="GeneID" id="25913422"/>
<feature type="region of interest" description="Disordered" evidence="1">
    <location>
        <begin position="208"/>
        <end position="231"/>
    </location>
</feature>
<feature type="non-terminal residue" evidence="2">
    <location>
        <position position="1"/>
    </location>
</feature>
<evidence type="ECO:0000313" key="2">
    <source>
        <dbReference type="EMBL" id="KNC74540.1"/>
    </source>
</evidence>
<feature type="compositionally biased region" description="Basic residues" evidence="1">
    <location>
        <begin position="93"/>
        <end position="115"/>
    </location>
</feature>
<protein>
    <submittedName>
        <fullName evidence="2">Uncharacterized protein</fullName>
    </submittedName>
</protein>
<name>A0A0L0FCQ1_9EUKA</name>
<dbReference type="AlphaFoldDB" id="A0A0L0FCQ1"/>
<gene>
    <name evidence="2" type="ORF">SARC_12918</name>
</gene>
<dbReference type="Proteomes" id="UP000054560">
    <property type="component" value="Unassembled WGS sequence"/>
</dbReference>
<evidence type="ECO:0000256" key="1">
    <source>
        <dbReference type="SAM" id="MobiDB-lite"/>
    </source>
</evidence>
<organism evidence="2 3">
    <name type="scientific">Sphaeroforma arctica JP610</name>
    <dbReference type="NCBI Taxonomy" id="667725"/>
    <lineage>
        <taxon>Eukaryota</taxon>
        <taxon>Ichthyosporea</taxon>
        <taxon>Ichthyophonida</taxon>
        <taxon>Sphaeroforma</taxon>
    </lineage>
</organism>
<feature type="compositionally biased region" description="Basic and acidic residues" evidence="1">
    <location>
        <begin position="149"/>
        <end position="160"/>
    </location>
</feature>
<dbReference type="RefSeq" id="XP_014148442.1">
    <property type="nucleotide sequence ID" value="XM_014292967.1"/>
</dbReference>
<feature type="region of interest" description="Disordered" evidence="1">
    <location>
        <begin position="1"/>
        <end position="190"/>
    </location>
</feature>
<proteinExistence type="predicted"/>
<dbReference type="EMBL" id="KQ244311">
    <property type="protein sequence ID" value="KNC74540.1"/>
    <property type="molecule type" value="Genomic_DNA"/>
</dbReference>
<feature type="compositionally biased region" description="Polar residues" evidence="1">
    <location>
        <begin position="211"/>
        <end position="221"/>
    </location>
</feature>